<gene>
    <name evidence="2" type="ORF">PPACK8108_LOCUS26380</name>
</gene>
<feature type="region of interest" description="Disordered" evidence="1">
    <location>
        <begin position="1"/>
        <end position="21"/>
    </location>
</feature>
<organism evidence="2 3">
    <name type="scientific">Phakopsora pachyrhizi</name>
    <name type="common">Asian soybean rust disease fungus</name>
    <dbReference type="NCBI Taxonomy" id="170000"/>
    <lineage>
        <taxon>Eukaryota</taxon>
        <taxon>Fungi</taxon>
        <taxon>Dikarya</taxon>
        <taxon>Basidiomycota</taxon>
        <taxon>Pucciniomycotina</taxon>
        <taxon>Pucciniomycetes</taxon>
        <taxon>Pucciniales</taxon>
        <taxon>Phakopsoraceae</taxon>
        <taxon>Phakopsora</taxon>
    </lineage>
</organism>
<keyword evidence="3" id="KW-1185">Reference proteome</keyword>
<accession>A0AAV0BXJ6</accession>
<proteinExistence type="predicted"/>
<protein>
    <submittedName>
        <fullName evidence="2">Uncharacterized protein</fullName>
    </submittedName>
</protein>
<sequence>MSSWSSWLLGQGLSSGTQQDKVQETIAELRQHLIKLEKKEDHLNKKIDDELKKAKANATTNKRAATAAQRQKKLYEQELDCLAVNATMESIREQMDLTNKISNAILNPDGMGQELDEDETCKEVWTKDKTGADDDNDSGGDNDEDDENENGVYEAFAPSKLHFDFSHKQQVKIKEICNDWIQKNHKLASKELKLSEARRSPNPIPIREQTAFLCWVPGRSQDIEQDVVFLSKYALVATWLVLGLEEKITGWIALESDKDKDIN</sequence>
<feature type="compositionally biased region" description="Low complexity" evidence="1">
    <location>
        <begin position="1"/>
        <end position="19"/>
    </location>
</feature>
<dbReference type="AlphaFoldDB" id="A0AAV0BXJ6"/>
<reference evidence="2" key="1">
    <citation type="submission" date="2022-06" db="EMBL/GenBank/DDBJ databases">
        <authorList>
            <consortium name="SYNGENTA / RWTH Aachen University"/>
        </authorList>
    </citation>
    <scope>NUCLEOTIDE SEQUENCE</scope>
</reference>
<evidence type="ECO:0000256" key="1">
    <source>
        <dbReference type="SAM" id="MobiDB-lite"/>
    </source>
</evidence>
<dbReference type="Gene3D" id="1.10.287.1060">
    <property type="entry name" value="ESAT-6-like"/>
    <property type="match status" value="1"/>
</dbReference>
<feature type="compositionally biased region" description="Acidic residues" evidence="1">
    <location>
        <begin position="133"/>
        <end position="149"/>
    </location>
</feature>
<feature type="region of interest" description="Disordered" evidence="1">
    <location>
        <begin position="125"/>
        <end position="149"/>
    </location>
</feature>
<dbReference type="Proteomes" id="UP001153365">
    <property type="component" value="Unassembled WGS sequence"/>
</dbReference>
<comment type="caution">
    <text evidence="2">The sequence shown here is derived from an EMBL/GenBank/DDBJ whole genome shotgun (WGS) entry which is preliminary data.</text>
</comment>
<evidence type="ECO:0000313" key="2">
    <source>
        <dbReference type="EMBL" id="CAH7690910.1"/>
    </source>
</evidence>
<name>A0AAV0BXJ6_PHAPC</name>
<dbReference type="EMBL" id="CALTRL010006431">
    <property type="protein sequence ID" value="CAH7690910.1"/>
    <property type="molecule type" value="Genomic_DNA"/>
</dbReference>
<evidence type="ECO:0000313" key="3">
    <source>
        <dbReference type="Proteomes" id="UP001153365"/>
    </source>
</evidence>